<gene>
    <name evidence="4" type="primary">thpR</name>
    <name evidence="4" type="ORF">GT019_28960</name>
</gene>
<sequence length="246" mass="27060">MTNRTPEASAPATACTTERQHMFIAVPLPDALKRMLGLRLSELRGKLDFRKWTNEADLHVTLQFLGVAAADRLPELKSALAAVAARQQPFGLSIVGAGTYGLPERPRVLWAGIGGELDRLRELQREIVEATAPLGFAAEDRPYSPHLTLARRYAGEEAFALPELLVRSLGAGIFTSDGAAERQEDGAERARSACDARERDAGPLREASRRSADFASLRWQVGGIVLYRTCLHRVPMYDTEARFDFG</sequence>
<comment type="caution">
    <text evidence="4">The sequence shown here is derived from an EMBL/GenBank/DDBJ whole genome shotgun (WGS) entry which is preliminary data.</text>
</comment>
<dbReference type="EMBL" id="JAAAMV010000033">
    <property type="protein sequence ID" value="NBD27916.1"/>
    <property type="molecule type" value="Genomic_DNA"/>
</dbReference>
<dbReference type="Gene3D" id="3.90.1140.10">
    <property type="entry name" value="Cyclic phosphodiesterase"/>
    <property type="match status" value="1"/>
</dbReference>
<evidence type="ECO:0000313" key="5">
    <source>
        <dbReference type="Proteomes" id="UP000665561"/>
    </source>
</evidence>
<dbReference type="EC" id="3.1.4.58" evidence="2"/>
<comment type="catalytic activity">
    <reaction evidence="2">
        <text>a 3'-end 2',3'-cyclophospho-ribonucleotide-RNA + H2O = a 3'-end 2'-phospho-ribonucleotide-RNA + H(+)</text>
        <dbReference type="Rhea" id="RHEA:11828"/>
        <dbReference type="Rhea" id="RHEA-COMP:10464"/>
        <dbReference type="Rhea" id="RHEA-COMP:17353"/>
        <dbReference type="ChEBI" id="CHEBI:15377"/>
        <dbReference type="ChEBI" id="CHEBI:15378"/>
        <dbReference type="ChEBI" id="CHEBI:83064"/>
        <dbReference type="ChEBI" id="CHEBI:173113"/>
        <dbReference type="EC" id="3.1.4.58"/>
    </reaction>
</comment>
<dbReference type="PANTHER" id="PTHR35561">
    <property type="entry name" value="RNA 2',3'-CYCLIC PHOSPHODIESTERASE"/>
    <property type="match status" value="1"/>
</dbReference>
<dbReference type="InterPro" id="IPR004175">
    <property type="entry name" value="RNA_CPDase"/>
</dbReference>
<comment type="similarity">
    <text evidence="2">Belongs to the 2H phosphoesterase superfamily. ThpR family.</text>
</comment>
<dbReference type="RefSeq" id="WP_161746938.1">
    <property type="nucleotide sequence ID" value="NZ_JAAAMV010000033.1"/>
</dbReference>
<dbReference type="SUPFAM" id="SSF55144">
    <property type="entry name" value="LigT-like"/>
    <property type="match status" value="1"/>
</dbReference>
<feature type="short sequence motif" description="HXTX 2" evidence="2">
    <location>
        <begin position="146"/>
        <end position="149"/>
    </location>
</feature>
<dbReference type="HAMAP" id="MF_01940">
    <property type="entry name" value="RNA_CPDase"/>
    <property type="match status" value="1"/>
</dbReference>
<protein>
    <recommendedName>
        <fullName evidence="2">RNA 2',3'-cyclic phosphodiesterase</fullName>
        <shortName evidence="2">RNA 2',3'-CPDase</shortName>
        <ecNumber evidence="2">3.1.4.58</ecNumber>
    </recommendedName>
</protein>
<reference evidence="4 5" key="1">
    <citation type="submission" date="2020-01" db="EMBL/GenBank/DDBJ databases">
        <title>Paenibacillus soybeanensis sp. nov. isolated from the nodules of soybean (Glycine max(L.) Merr).</title>
        <authorList>
            <person name="Wang H."/>
        </authorList>
    </citation>
    <scope>NUCLEOTIDE SEQUENCE [LARGE SCALE GENOMIC DNA]</scope>
    <source>
        <strain evidence="4 5">T1</strain>
    </source>
</reference>
<feature type="active site" description="Proton donor" evidence="2">
    <location>
        <position position="59"/>
    </location>
</feature>
<accession>A0ABW9XYZ2</accession>
<comment type="function">
    <text evidence="2">Hydrolyzes RNA 2',3'-cyclic phosphodiester to an RNA 2'-phosphomonoester.</text>
</comment>
<feature type="active site" description="Proton acceptor" evidence="2">
    <location>
        <position position="146"/>
    </location>
</feature>
<dbReference type="PANTHER" id="PTHR35561:SF1">
    <property type="entry name" value="RNA 2',3'-CYCLIC PHOSPHODIESTERASE"/>
    <property type="match status" value="1"/>
</dbReference>
<dbReference type="NCBIfam" id="TIGR02258">
    <property type="entry name" value="2_5_ligase"/>
    <property type="match status" value="1"/>
</dbReference>
<dbReference type="Proteomes" id="UP000665561">
    <property type="component" value="Unassembled WGS sequence"/>
</dbReference>
<keyword evidence="1 2" id="KW-0378">Hydrolase</keyword>
<evidence type="ECO:0000256" key="2">
    <source>
        <dbReference type="HAMAP-Rule" id="MF_01940"/>
    </source>
</evidence>
<feature type="short sequence motif" description="HXTX 1" evidence="2">
    <location>
        <begin position="59"/>
        <end position="62"/>
    </location>
</feature>
<keyword evidence="5" id="KW-1185">Reference proteome</keyword>
<evidence type="ECO:0000256" key="3">
    <source>
        <dbReference type="SAM" id="MobiDB-lite"/>
    </source>
</evidence>
<name>A0ABW9XYZ2_9BACL</name>
<organism evidence="4 5">
    <name type="scientific">Paenibacillus glycinis</name>
    <dbReference type="NCBI Taxonomy" id="2697035"/>
    <lineage>
        <taxon>Bacteria</taxon>
        <taxon>Bacillati</taxon>
        <taxon>Bacillota</taxon>
        <taxon>Bacilli</taxon>
        <taxon>Bacillales</taxon>
        <taxon>Paenibacillaceae</taxon>
        <taxon>Paenibacillus</taxon>
    </lineage>
</organism>
<feature type="region of interest" description="Disordered" evidence="3">
    <location>
        <begin position="180"/>
        <end position="205"/>
    </location>
</feature>
<proteinExistence type="inferred from homology"/>
<evidence type="ECO:0000313" key="4">
    <source>
        <dbReference type="EMBL" id="NBD27916.1"/>
    </source>
</evidence>
<dbReference type="Pfam" id="PF13563">
    <property type="entry name" value="2_5_RNA_ligase2"/>
    <property type="match status" value="1"/>
</dbReference>
<dbReference type="InterPro" id="IPR009097">
    <property type="entry name" value="Cyclic_Pdiesterase"/>
</dbReference>
<evidence type="ECO:0000256" key="1">
    <source>
        <dbReference type="ARBA" id="ARBA00022801"/>
    </source>
</evidence>